<proteinExistence type="predicted"/>
<dbReference type="EMBL" id="LAZR01065738">
    <property type="protein sequence ID" value="KKK54938.1"/>
    <property type="molecule type" value="Genomic_DNA"/>
</dbReference>
<accession>A0A0F8WEI7</accession>
<reference evidence="1" key="1">
    <citation type="journal article" date="2015" name="Nature">
        <title>Complex archaea that bridge the gap between prokaryotes and eukaryotes.</title>
        <authorList>
            <person name="Spang A."/>
            <person name="Saw J.H."/>
            <person name="Jorgensen S.L."/>
            <person name="Zaremba-Niedzwiedzka K."/>
            <person name="Martijn J."/>
            <person name="Lind A.E."/>
            <person name="van Eijk R."/>
            <person name="Schleper C."/>
            <person name="Guy L."/>
            <person name="Ettema T.J."/>
        </authorList>
    </citation>
    <scope>NUCLEOTIDE SEQUENCE</scope>
</reference>
<protein>
    <submittedName>
        <fullName evidence="1">Uncharacterized protein</fullName>
    </submittedName>
</protein>
<name>A0A0F8WEI7_9ZZZZ</name>
<sequence length="78" mass="8771">MTKPLLVTDGRYLFAHTDQGIVGPLNFNPHPTEDGQIDFEVNYRDEYGCPFNPKECAGGKVHKVDNTLFPPPELQALR</sequence>
<dbReference type="AlphaFoldDB" id="A0A0F8WEI7"/>
<organism evidence="1">
    <name type="scientific">marine sediment metagenome</name>
    <dbReference type="NCBI Taxonomy" id="412755"/>
    <lineage>
        <taxon>unclassified sequences</taxon>
        <taxon>metagenomes</taxon>
        <taxon>ecological metagenomes</taxon>
    </lineage>
</organism>
<gene>
    <name evidence="1" type="ORF">LCGC14_3079590</name>
</gene>
<evidence type="ECO:0000313" key="1">
    <source>
        <dbReference type="EMBL" id="KKK54938.1"/>
    </source>
</evidence>
<comment type="caution">
    <text evidence="1">The sequence shown here is derived from an EMBL/GenBank/DDBJ whole genome shotgun (WGS) entry which is preliminary data.</text>
</comment>